<dbReference type="InterPro" id="IPR013216">
    <property type="entry name" value="Methyltransf_11"/>
</dbReference>
<dbReference type="EMBL" id="JBHSNF010000002">
    <property type="protein sequence ID" value="MFC5526639.1"/>
    <property type="molecule type" value="Genomic_DNA"/>
</dbReference>
<evidence type="ECO:0000313" key="3">
    <source>
        <dbReference type="EMBL" id="MFC5526639.1"/>
    </source>
</evidence>
<evidence type="ECO:0000313" key="4">
    <source>
        <dbReference type="Proteomes" id="UP001596114"/>
    </source>
</evidence>
<feature type="region of interest" description="Disordered" evidence="1">
    <location>
        <begin position="1"/>
        <end position="23"/>
    </location>
</feature>
<dbReference type="Pfam" id="PF08241">
    <property type="entry name" value="Methyltransf_11"/>
    <property type="match status" value="1"/>
</dbReference>
<accession>A0ABW0QQU8</accession>
<dbReference type="CDD" id="cd02440">
    <property type="entry name" value="AdoMet_MTases"/>
    <property type="match status" value="1"/>
</dbReference>
<organism evidence="3 4">
    <name type="scientific">Rhodanobacter ginsengisoli</name>
    <dbReference type="NCBI Taxonomy" id="418646"/>
    <lineage>
        <taxon>Bacteria</taxon>
        <taxon>Pseudomonadati</taxon>
        <taxon>Pseudomonadota</taxon>
        <taxon>Gammaproteobacteria</taxon>
        <taxon>Lysobacterales</taxon>
        <taxon>Rhodanobacteraceae</taxon>
        <taxon>Rhodanobacter</taxon>
    </lineage>
</organism>
<keyword evidence="3" id="KW-0489">Methyltransferase</keyword>
<gene>
    <name evidence="3" type="ORF">ACFPPA_12930</name>
</gene>
<feature type="compositionally biased region" description="Basic and acidic residues" evidence="1">
    <location>
        <begin position="1"/>
        <end position="12"/>
    </location>
</feature>
<feature type="domain" description="Methyltransferase type 11" evidence="2">
    <location>
        <begin position="54"/>
        <end position="143"/>
    </location>
</feature>
<dbReference type="GO" id="GO:0008168">
    <property type="term" value="F:methyltransferase activity"/>
    <property type="evidence" value="ECO:0007669"/>
    <property type="project" value="UniProtKB-KW"/>
</dbReference>
<dbReference type="GO" id="GO:0032259">
    <property type="term" value="P:methylation"/>
    <property type="evidence" value="ECO:0007669"/>
    <property type="project" value="UniProtKB-KW"/>
</dbReference>
<dbReference type="InterPro" id="IPR029063">
    <property type="entry name" value="SAM-dependent_MTases_sf"/>
</dbReference>
<keyword evidence="4" id="KW-1185">Reference proteome</keyword>
<evidence type="ECO:0000256" key="1">
    <source>
        <dbReference type="SAM" id="MobiDB-lite"/>
    </source>
</evidence>
<dbReference type="Proteomes" id="UP001596114">
    <property type="component" value="Unassembled WGS sequence"/>
</dbReference>
<comment type="caution">
    <text evidence="3">The sequence shown here is derived from an EMBL/GenBank/DDBJ whole genome shotgun (WGS) entry which is preliminary data.</text>
</comment>
<keyword evidence="3" id="KW-0808">Transferase</keyword>
<evidence type="ECO:0000259" key="2">
    <source>
        <dbReference type="Pfam" id="PF08241"/>
    </source>
</evidence>
<reference evidence="4" key="1">
    <citation type="journal article" date="2019" name="Int. J. Syst. Evol. Microbiol.">
        <title>The Global Catalogue of Microorganisms (GCM) 10K type strain sequencing project: providing services to taxonomists for standard genome sequencing and annotation.</title>
        <authorList>
            <consortium name="The Broad Institute Genomics Platform"/>
            <consortium name="The Broad Institute Genome Sequencing Center for Infectious Disease"/>
            <person name="Wu L."/>
            <person name="Ma J."/>
        </authorList>
    </citation>
    <scope>NUCLEOTIDE SEQUENCE [LARGE SCALE GENOMIC DNA]</scope>
    <source>
        <strain evidence="4">CGMCC 1.16619</strain>
    </source>
</reference>
<dbReference type="SUPFAM" id="SSF53335">
    <property type="entry name" value="S-adenosyl-L-methionine-dependent methyltransferases"/>
    <property type="match status" value="1"/>
</dbReference>
<sequence>MSDARARNHLGDGHSMSSVRQPHAVLDLPSRRLKGLKIERLLDLASRPQPIHMLEVGTGSGGIAHYFGTHEHLHCEVDAVDVHDNRLISDGYRYHQVQGTQLPFADQSFDVVLTNHVIEHVGDQKAQSAHLAELRRVMREDGVGYLAVPNRWMLVEPHYRLAFLSWLPHAWRTPYLQAMRKGEIYDCEPLTQRRAEAMLHAACFRFESKAVEALHLTLELEYARESIFRQILGRIPDGMLRAASALIPTLIYRFERR</sequence>
<proteinExistence type="predicted"/>
<dbReference type="Gene3D" id="3.40.50.150">
    <property type="entry name" value="Vaccinia Virus protein VP39"/>
    <property type="match status" value="1"/>
</dbReference>
<name>A0ABW0QQU8_9GAMM</name>
<protein>
    <submittedName>
        <fullName evidence="3">Methyltransferase domain-containing protein</fullName>
    </submittedName>
</protein>